<keyword evidence="2" id="KW-0732">Signal</keyword>
<dbReference type="AlphaFoldDB" id="A0A1V9FF59"/>
<dbReference type="SUPFAM" id="SSF51445">
    <property type="entry name" value="(Trans)glycosidases"/>
    <property type="match status" value="1"/>
</dbReference>
<dbReference type="InterPro" id="IPR013783">
    <property type="entry name" value="Ig-like_fold"/>
</dbReference>
<dbReference type="RefSeq" id="WP_081155863.1">
    <property type="nucleotide sequence ID" value="NZ_LVYD01000124.1"/>
</dbReference>
<dbReference type="GO" id="GO:0009044">
    <property type="term" value="F:xylan 1,4-beta-xylosidase activity"/>
    <property type="evidence" value="ECO:0007669"/>
    <property type="project" value="InterPro"/>
</dbReference>
<dbReference type="Pfam" id="PF14310">
    <property type="entry name" value="Fn3-like"/>
    <property type="match status" value="1"/>
</dbReference>
<dbReference type="PRINTS" id="PR00133">
    <property type="entry name" value="GLHYDRLASE3"/>
</dbReference>
<evidence type="ECO:0000256" key="1">
    <source>
        <dbReference type="ARBA" id="ARBA00005336"/>
    </source>
</evidence>
<dbReference type="GO" id="GO:0046556">
    <property type="term" value="F:alpha-L-arabinofuranosidase activity"/>
    <property type="evidence" value="ECO:0007669"/>
    <property type="project" value="TreeGrafter"/>
</dbReference>
<dbReference type="Pfam" id="PF07691">
    <property type="entry name" value="PA14"/>
    <property type="match status" value="1"/>
</dbReference>
<comment type="caution">
    <text evidence="5">The sequence shown here is derived from an EMBL/GenBank/DDBJ whole genome shotgun (WGS) entry which is preliminary data.</text>
</comment>
<dbReference type="Pfam" id="PF01915">
    <property type="entry name" value="Glyco_hydro_3_C"/>
    <property type="match status" value="1"/>
</dbReference>
<evidence type="ECO:0000256" key="2">
    <source>
        <dbReference type="ARBA" id="ARBA00022729"/>
    </source>
</evidence>
<evidence type="ECO:0000313" key="5">
    <source>
        <dbReference type="EMBL" id="OQP56901.1"/>
    </source>
</evidence>
<dbReference type="EMBL" id="LVYD01000124">
    <property type="protein sequence ID" value="OQP56901.1"/>
    <property type="molecule type" value="Genomic_DNA"/>
</dbReference>
<dbReference type="InterPro" id="IPR054850">
    <property type="entry name" value="Xylosidase_Xyl3A"/>
</dbReference>
<dbReference type="PROSITE" id="PS51820">
    <property type="entry name" value="PA14"/>
    <property type="match status" value="1"/>
</dbReference>
<dbReference type="InterPro" id="IPR044993">
    <property type="entry name" value="BXL"/>
</dbReference>
<dbReference type="InterPro" id="IPR001764">
    <property type="entry name" value="Glyco_hydro_3_N"/>
</dbReference>
<dbReference type="GO" id="GO:0031222">
    <property type="term" value="P:arabinan catabolic process"/>
    <property type="evidence" value="ECO:0007669"/>
    <property type="project" value="TreeGrafter"/>
</dbReference>
<keyword evidence="3 5" id="KW-0378">Hydrolase</keyword>
<dbReference type="STRING" id="1703345.A3860_09985"/>
<feature type="domain" description="PA14" evidence="4">
    <location>
        <begin position="464"/>
        <end position="606"/>
    </location>
</feature>
<dbReference type="Pfam" id="PF00933">
    <property type="entry name" value="Glyco_hydro_3"/>
    <property type="match status" value="1"/>
</dbReference>
<protein>
    <submittedName>
        <fullName evidence="5">Glycosyl hydrolase</fullName>
    </submittedName>
</protein>
<dbReference type="Gene3D" id="3.40.50.1700">
    <property type="entry name" value="Glycoside hydrolase family 3 C-terminal domain"/>
    <property type="match status" value="2"/>
</dbReference>
<dbReference type="SMART" id="SM00758">
    <property type="entry name" value="PA14"/>
    <property type="match status" value="1"/>
</dbReference>
<dbReference type="InterPro" id="IPR026891">
    <property type="entry name" value="Fn3-like"/>
</dbReference>
<name>A0A1V9FF59_9BACT</name>
<evidence type="ECO:0000256" key="3">
    <source>
        <dbReference type="ARBA" id="ARBA00022801"/>
    </source>
</evidence>
<dbReference type="PANTHER" id="PTHR42721">
    <property type="entry name" value="SUGAR HYDROLASE-RELATED"/>
    <property type="match status" value="1"/>
</dbReference>
<dbReference type="InterPro" id="IPR036962">
    <property type="entry name" value="Glyco_hydro_3_N_sf"/>
</dbReference>
<sequence length="870" mass="96490">MKSYKTTGTGIAIIAALIFSINGFAQKLPYQNPNLPSEERAKDLVARLTLEEKASLLFDQSPAIPRLGIKKFNWWSEALHGLANNDNVTVFPEPIGMAASFDDSLVYKIFDATSDEVRAKYHDAIRSGKENRRFLSLSVWTPNVNIFRDPRWGRGQETYGEDPYLTSRMGVAVVKGLQGPADAKYRKLLACAKHFAVHSGPEWSRHTLNLYQVRPRDLYETYLPAFKSLVMDADVRQVMCAYQRLDDEPCCGNNRLLQTILRNSWGFKHVVVSDCGAITDFFTSHKVSSDAVHASAKGALAGTDVECVWEGYAFKSLPEAVSRGLITEEEIDKHLLRVLTGRFDLGEMDDDALVPWAAIPMSVVNNEAHRKLALDMALESMTLLQNRNNILPLKRTAKKIAVIGPNAENSPMLWGNYNGRPVRTINILSGIQSKMPANEVLYDKACDLVENKVTQSYFSQCSIDGKKGFKATYWNNREMKGDAVITEQIANPLKLTTAGQHEFASGVQLENFSALYETEFVAASTEEIVFKCGATGSMQLYVNGTMVRRTNNWRTLLSRVSYKVESGKKYKIEVRFAQLNNWQANIEFDFGKEVDIDFSSLINKLRGIDEVVFVGGLSTLLEGEEMPVSYPGFKGGDRTDIQLPEVQRNCLKALKAAGKKVIFVNCSGSAIGLMPETESCDAILQAWYGGESGGQAVADVLFGDYNPSGKLPVTFYKDTTQLAGFEDYSLKGRTYRFMSDPLFQFGFGLSYTSFSIGTAQVNKTSISNRESIDLLIPVTNTGKRNGTEIVQVYVRKTGDTDGPLKTLRAFKRIAVPAGKRAMANISLPPAAFEFYDASYGKMAVAAGEYELLYGNSSAEKDLKVVKVSIK</sequence>
<accession>A0A1V9FF59</accession>
<reference evidence="5 6" key="1">
    <citation type="submission" date="2016-03" db="EMBL/GenBank/DDBJ databases">
        <title>Niastella vici sp. nov., isolated from farmland soil.</title>
        <authorList>
            <person name="Chen L."/>
            <person name="Wang D."/>
            <person name="Yang S."/>
            <person name="Wang G."/>
        </authorList>
    </citation>
    <scope>NUCLEOTIDE SEQUENCE [LARGE SCALE GENOMIC DNA]</scope>
    <source>
        <strain evidence="5 6">DJ57</strain>
    </source>
</reference>
<dbReference type="SUPFAM" id="SSF52279">
    <property type="entry name" value="Beta-D-glucan exohydrolase, C-terminal domain"/>
    <property type="match status" value="1"/>
</dbReference>
<dbReference type="InterPro" id="IPR011658">
    <property type="entry name" value="PA14_dom"/>
</dbReference>
<organism evidence="5 6">
    <name type="scientific">Niastella vici</name>
    <dbReference type="NCBI Taxonomy" id="1703345"/>
    <lineage>
        <taxon>Bacteria</taxon>
        <taxon>Pseudomonadati</taxon>
        <taxon>Bacteroidota</taxon>
        <taxon>Chitinophagia</taxon>
        <taxon>Chitinophagales</taxon>
        <taxon>Chitinophagaceae</taxon>
        <taxon>Niastella</taxon>
    </lineage>
</organism>
<dbReference type="OrthoDB" id="721009at2"/>
<dbReference type="Proteomes" id="UP000192796">
    <property type="component" value="Unassembled WGS sequence"/>
</dbReference>
<dbReference type="Gene3D" id="2.60.40.10">
    <property type="entry name" value="Immunoglobulins"/>
    <property type="match status" value="1"/>
</dbReference>
<dbReference type="Gene3D" id="3.20.20.300">
    <property type="entry name" value="Glycoside hydrolase, family 3, N-terminal domain"/>
    <property type="match status" value="1"/>
</dbReference>
<dbReference type="InterPro" id="IPR036881">
    <property type="entry name" value="Glyco_hydro_3_C_sf"/>
</dbReference>
<evidence type="ECO:0000313" key="6">
    <source>
        <dbReference type="Proteomes" id="UP000192796"/>
    </source>
</evidence>
<gene>
    <name evidence="5" type="ORF">A3860_09985</name>
</gene>
<keyword evidence="6" id="KW-1185">Reference proteome</keyword>
<dbReference type="InterPro" id="IPR037524">
    <property type="entry name" value="PA14/GLEYA"/>
</dbReference>
<evidence type="ECO:0000259" key="4">
    <source>
        <dbReference type="PROSITE" id="PS51820"/>
    </source>
</evidence>
<comment type="similarity">
    <text evidence="1">Belongs to the glycosyl hydrolase 3 family.</text>
</comment>
<dbReference type="SMART" id="SM01217">
    <property type="entry name" value="Fn3_like"/>
    <property type="match status" value="1"/>
</dbReference>
<proteinExistence type="inferred from homology"/>
<dbReference type="NCBIfam" id="NF041776">
    <property type="entry name" value="xylosidase_Xyl3A"/>
    <property type="match status" value="1"/>
</dbReference>
<dbReference type="GO" id="GO:0045493">
    <property type="term" value="P:xylan catabolic process"/>
    <property type="evidence" value="ECO:0007669"/>
    <property type="project" value="InterPro"/>
</dbReference>
<dbReference type="PANTHER" id="PTHR42721:SF3">
    <property type="entry name" value="BETA-D-XYLOSIDASE 5-RELATED"/>
    <property type="match status" value="1"/>
</dbReference>
<dbReference type="InterPro" id="IPR002772">
    <property type="entry name" value="Glyco_hydro_3_C"/>
</dbReference>
<dbReference type="InterPro" id="IPR017853">
    <property type="entry name" value="GH"/>
</dbReference>